<evidence type="ECO:0000313" key="2">
    <source>
        <dbReference type="EMBL" id="GFO21528.1"/>
    </source>
</evidence>
<protein>
    <recommendedName>
        <fullName evidence="4">Secreted protein</fullName>
    </recommendedName>
</protein>
<gene>
    <name evidence="2" type="ORF">PoB_004803300</name>
</gene>
<sequence>MESMRSKKMLAIMMMIMIDENIGDDDTDGDTCDESNDEEWDVGGDDGGDSYDDGDDSDTLLSQSTTDDLCLLGPPSGQGAGGGARTHNRRVPAGLRADSLTTEPPTPPLRG</sequence>
<feature type="compositionally biased region" description="Low complexity" evidence="1">
    <location>
        <begin position="59"/>
        <end position="75"/>
    </location>
</feature>
<organism evidence="2 3">
    <name type="scientific">Plakobranchus ocellatus</name>
    <dbReference type="NCBI Taxonomy" id="259542"/>
    <lineage>
        <taxon>Eukaryota</taxon>
        <taxon>Metazoa</taxon>
        <taxon>Spiralia</taxon>
        <taxon>Lophotrochozoa</taxon>
        <taxon>Mollusca</taxon>
        <taxon>Gastropoda</taxon>
        <taxon>Heterobranchia</taxon>
        <taxon>Euthyneura</taxon>
        <taxon>Panpulmonata</taxon>
        <taxon>Sacoglossa</taxon>
        <taxon>Placobranchoidea</taxon>
        <taxon>Plakobranchidae</taxon>
        <taxon>Plakobranchus</taxon>
    </lineage>
</organism>
<evidence type="ECO:0000256" key="1">
    <source>
        <dbReference type="SAM" id="MobiDB-lite"/>
    </source>
</evidence>
<accession>A0AAV4BQW8</accession>
<feature type="compositionally biased region" description="Acidic residues" evidence="1">
    <location>
        <begin position="21"/>
        <end position="58"/>
    </location>
</feature>
<evidence type="ECO:0008006" key="4">
    <source>
        <dbReference type="Google" id="ProtNLM"/>
    </source>
</evidence>
<proteinExistence type="predicted"/>
<dbReference type="Proteomes" id="UP000735302">
    <property type="component" value="Unassembled WGS sequence"/>
</dbReference>
<name>A0AAV4BQW8_9GAST</name>
<dbReference type="AlphaFoldDB" id="A0AAV4BQW8"/>
<reference evidence="2 3" key="1">
    <citation type="journal article" date="2021" name="Elife">
        <title>Chloroplast acquisition without the gene transfer in kleptoplastic sea slugs, Plakobranchus ocellatus.</title>
        <authorList>
            <person name="Maeda T."/>
            <person name="Takahashi S."/>
            <person name="Yoshida T."/>
            <person name="Shimamura S."/>
            <person name="Takaki Y."/>
            <person name="Nagai Y."/>
            <person name="Toyoda A."/>
            <person name="Suzuki Y."/>
            <person name="Arimoto A."/>
            <person name="Ishii H."/>
            <person name="Satoh N."/>
            <person name="Nishiyama T."/>
            <person name="Hasebe M."/>
            <person name="Maruyama T."/>
            <person name="Minagawa J."/>
            <person name="Obokata J."/>
            <person name="Shigenobu S."/>
        </authorList>
    </citation>
    <scope>NUCLEOTIDE SEQUENCE [LARGE SCALE GENOMIC DNA]</scope>
</reference>
<evidence type="ECO:0000313" key="3">
    <source>
        <dbReference type="Proteomes" id="UP000735302"/>
    </source>
</evidence>
<keyword evidence="3" id="KW-1185">Reference proteome</keyword>
<comment type="caution">
    <text evidence="2">The sequence shown here is derived from an EMBL/GenBank/DDBJ whole genome shotgun (WGS) entry which is preliminary data.</text>
</comment>
<dbReference type="EMBL" id="BLXT01005260">
    <property type="protein sequence ID" value="GFO21528.1"/>
    <property type="molecule type" value="Genomic_DNA"/>
</dbReference>
<feature type="region of interest" description="Disordered" evidence="1">
    <location>
        <begin position="21"/>
        <end position="111"/>
    </location>
</feature>